<dbReference type="EMBL" id="SPVG01000037">
    <property type="protein sequence ID" value="TFW29267.1"/>
    <property type="molecule type" value="Genomic_DNA"/>
</dbReference>
<organism evidence="3 4">
    <name type="scientific">Duganella callida</name>
    <dbReference type="NCBI Taxonomy" id="2561932"/>
    <lineage>
        <taxon>Bacteria</taxon>
        <taxon>Pseudomonadati</taxon>
        <taxon>Pseudomonadota</taxon>
        <taxon>Betaproteobacteria</taxon>
        <taxon>Burkholderiales</taxon>
        <taxon>Oxalobacteraceae</taxon>
        <taxon>Telluria group</taxon>
        <taxon>Duganella</taxon>
    </lineage>
</organism>
<comment type="caution">
    <text evidence="3">The sequence shown here is derived from an EMBL/GenBank/DDBJ whole genome shotgun (WGS) entry which is preliminary data.</text>
</comment>
<dbReference type="Pfam" id="PF00990">
    <property type="entry name" value="GGDEF"/>
    <property type="match status" value="1"/>
</dbReference>
<evidence type="ECO:0000313" key="4">
    <source>
        <dbReference type="Proteomes" id="UP000297729"/>
    </source>
</evidence>
<feature type="domain" description="GGDEF" evidence="2">
    <location>
        <begin position="32"/>
        <end position="87"/>
    </location>
</feature>
<accession>A0A4Y9SUU2</accession>
<dbReference type="InterPro" id="IPR043128">
    <property type="entry name" value="Rev_trsase/Diguanyl_cyclase"/>
</dbReference>
<dbReference type="InterPro" id="IPR052163">
    <property type="entry name" value="DGC-Regulatory_Protein"/>
</dbReference>
<dbReference type="Proteomes" id="UP000297729">
    <property type="component" value="Unassembled WGS sequence"/>
</dbReference>
<evidence type="ECO:0000313" key="3">
    <source>
        <dbReference type="EMBL" id="TFW29267.1"/>
    </source>
</evidence>
<dbReference type="NCBIfam" id="TIGR00254">
    <property type="entry name" value="GGDEF"/>
    <property type="match status" value="1"/>
</dbReference>
<dbReference type="PROSITE" id="PS50887">
    <property type="entry name" value="GGDEF"/>
    <property type="match status" value="1"/>
</dbReference>
<dbReference type="SUPFAM" id="SSF55073">
    <property type="entry name" value="Nucleotide cyclase"/>
    <property type="match status" value="1"/>
</dbReference>
<protein>
    <submittedName>
        <fullName evidence="3">Diguanylate cyclase</fullName>
    </submittedName>
</protein>
<dbReference type="OrthoDB" id="9813903at2"/>
<reference evidence="3 4" key="1">
    <citation type="submission" date="2019-03" db="EMBL/GenBank/DDBJ databases">
        <title>Draft Genome Sequence of Duganella callidus sp. nov., a Novel Duganella Species Isolated from Cultivated Soil.</title>
        <authorList>
            <person name="Raths R."/>
            <person name="Peta V."/>
            <person name="Bucking H."/>
        </authorList>
    </citation>
    <scope>NUCLEOTIDE SEQUENCE [LARGE SCALE GENOMIC DNA]</scope>
    <source>
        <strain evidence="3 4">DN04</strain>
    </source>
</reference>
<evidence type="ECO:0000259" key="2">
    <source>
        <dbReference type="PROSITE" id="PS50887"/>
    </source>
</evidence>
<evidence type="ECO:0000256" key="1">
    <source>
        <dbReference type="SAM" id="MobiDB-lite"/>
    </source>
</evidence>
<dbReference type="Gene3D" id="3.30.70.270">
    <property type="match status" value="1"/>
</dbReference>
<name>A0A4Y9SUU2_9BURK</name>
<dbReference type="PANTHER" id="PTHR46663">
    <property type="entry name" value="DIGUANYLATE CYCLASE DGCT-RELATED"/>
    <property type="match status" value="1"/>
</dbReference>
<dbReference type="AlphaFoldDB" id="A0A4Y9SUU2"/>
<proteinExistence type="predicted"/>
<feature type="non-terminal residue" evidence="3">
    <location>
        <position position="87"/>
    </location>
</feature>
<dbReference type="PANTHER" id="PTHR46663:SF2">
    <property type="entry name" value="GGDEF DOMAIN-CONTAINING PROTEIN"/>
    <property type="match status" value="1"/>
</dbReference>
<dbReference type="InterPro" id="IPR000160">
    <property type="entry name" value="GGDEF_dom"/>
</dbReference>
<dbReference type="RefSeq" id="WP_135200287.1">
    <property type="nucleotide sequence ID" value="NZ_SPVG01000037.1"/>
</dbReference>
<dbReference type="InterPro" id="IPR029787">
    <property type="entry name" value="Nucleotide_cyclase"/>
</dbReference>
<feature type="region of interest" description="Disordered" evidence="1">
    <location>
        <begin position="65"/>
        <end position="87"/>
    </location>
</feature>
<gene>
    <name evidence="3" type="ORF">E4L98_04025</name>
</gene>
<keyword evidence="4" id="KW-1185">Reference proteome</keyword>
<sequence length="87" mass="9643">MSTLDPLTGLADRMAFREGLQAALQRSMRGHSHIALVLINLDNFQAINDQHGQDHGDAMLRATAGRHPDIASRRPMPARRFGTRSLL</sequence>